<organism evidence="3 4">
    <name type="scientific">Arthrobacter glacialis</name>
    <dbReference type="NCBI Taxonomy" id="1664"/>
    <lineage>
        <taxon>Bacteria</taxon>
        <taxon>Bacillati</taxon>
        <taxon>Actinomycetota</taxon>
        <taxon>Actinomycetes</taxon>
        <taxon>Micrococcales</taxon>
        <taxon>Micrococcaceae</taxon>
        <taxon>Arthrobacter</taxon>
    </lineage>
</organism>
<accession>A0A2S4A1U9</accession>
<reference evidence="3 4" key="1">
    <citation type="submission" date="2018-01" db="EMBL/GenBank/DDBJ databases">
        <title>Arthrobacter sp. nov., from glaciers in China.</title>
        <authorList>
            <person name="Liu Q."/>
            <person name="Xin Y.-H."/>
        </authorList>
    </citation>
    <scope>NUCLEOTIDE SEQUENCE [LARGE SCALE GENOMIC DNA]</scope>
    <source>
        <strain evidence="3 4">HLT2-12-2</strain>
    </source>
</reference>
<evidence type="ECO:0000313" key="4">
    <source>
        <dbReference type="Proteomes" id="UP000237061"/>
    </source>
</evidence>
<feature type="compositionally biased region" description="Polar residues" evidence="1">
    <location>
        <begin position="59"/>
        <end position="68"/>
    </location>
</feature>
<evidence type="ECO:0000256" key="1">
    <source>
        <dbReference type="SAM" id="MobiDB-lite"/>
    </source>
</evidence>
<feature type="region of interest" description="Disordered" evidence="1">
    <location>
        <begin position="575"/>
        <end position="609"/>
    </location>
</feature>
<evidence type="ECO:0000259" key="2">
    <source>
        <dbReference type="Pfam" id="PF07929"/>
    </source>
</evidence>
<dbReference type="PANTHER" id="PTHR41878:SF1">
    <property type="entry name" value="TNPR PROTEIN"/>
    <property type="match status" value="1"/>
</dbReference>
<dbReference type="SUPFAM" id="SSF159941">
    <property type="entry name" value="MM3350-like"/>
    <property type="match status" value="1"/>
</dbReference>
<gene>
    <name evidence="3" type="ORF">CVS27_01400</name>
</gene>
<dbReference type="Proteomes" id="UP000237061">
    <property type="component" value="Unassembled WGS sequence"/>
</dbReference>
<dbReference type="Pfam" id="PF07929">
    <property type="entry name" value="PRiA4_ORF3"/>
    <property type="match status" value="1"/>
</dbReference>
<dbReference type="Gene3D" id="3.10.290.30">
    <property type="entry name" value="MM3350-like"/>
    <property type="match status" value="1"/>
</dbReference>
<dbReference type="PANTHER" id="PTHR41878">
    <property type="entry name" value="LEXA REPRESSOR-RELATED"/>
    <property type="match status" value="1"/>
</dbReference>
<evidence type="ECO:0000313" key="3">
    <source>
        <dbReference type="EMBL" id="POH75289.1"/>
    </source>
</evidence>
<dbReference type="AlphaFoldDB" id="A0A2S4A1U9"/>
<feature type="domain" description="Plasmid pRiA4b Orf3-like" evidence="2">
    <location>
        <begin position="457"/>
        <end position="634"/>
    </location>
</feature>
<feature type="region of interest" description="Disordered" evidence="1">
    <location>
        <begin position="51"/>
        <end position="74"/>
    </location>
</feature>
<dbReference type="InterPro" id="IPR012912">
    <property type="entry name" value="Plasmid_pRiA4b_Orf3-like"/>
</dbReference>
<protein>
    <recommendedName>
        <fullName evidence="2">Plasmid pRiA4b Orf3-like domain-containing protein</fullName>
    </recommendedName>
</protein>
<sequence length="646" mass="70800">MIIMCHLGTPIQGRPRSRRARRRDSPRRPPPPHAAIRLRLRLRLNLTVSVPRRNHVAKKSQTSRSGNPAASAKPKSVLSFTDAVAQRALDPILPAFRAWADAAGVDPEQLDWLCELLMNFFKNYAQSVPAVDASNLEVPMTAKILESAGEFHPEMRLGIGLALNTYLQFLSSTLAWTGTQNDLAQLLHMTGPERAAASSALSKYVALPQLTPQEAGAARAELVFVQRAVALLAWIGEGRKLTDSRLLLRKDIAEAAACVGMNAVGSATSRHDPMAAPDAPRRVTSMVELPRLMQYWQALIDARLIVVSANHVKASRIGKQLRTNPAGAEHDTEVLAYFLYYDFVIPYGAFDPEESIHALVAMALADAASNKPVEADTLFGPSILTDPRAFQAVVVGSQIRQAAEEGLVEIGAHIVVPPALRSPLASALRLLDDKTEELAAEAAAQNRAATRAPSEATYQLKIQVDGITPAVWRRVHVPAEIALDELHQVIQRLFAWEDRHLHEFRIGDHTTGVHYAPDDPEADHWGTPPLDERNVPLNSLLSAPSDAMHYQYDFGDDWEHTITLEEVLPAAEPGKLPQLTEGAGHAPQEDSFGPHGWMDKVATSRDANHPEHRNIRAWLGLRKGQDIDPDSFDAAAVKKRLNGLAL</sequence>
<dbReference type="EMBL" id="PPXC01000001">
    <property type="protein sequence ID" value="POH75289.1"/>
    <property type="molecule type" value="Genomic_DNA"/>
</dbReference>
<keyword evidence="4" id="KW-1185">Reference proteome</keyword>
<feature type="region of interest" description="Disordered" evidence="1">
    <location>
        <begin position="7"/>
        <end position="34"/>
    </location>
</feature>
<name>A0A2S4A1U9_ARTGL</name>
<feature type="compositionally biased region" description="Basic residues" evidence="1">
    <location>
        <begin position="15"/>
        <end position="25"/>
    </location>
</feature>
<comment type="caution">
    <text evidence="3">The sequence shown here is derived from an EMBL/GenBank/DDBJ whole genome shotgun (WGS) entry which is preliminary data.</text>
</comment>
<dbReference type="InterPro" id="IPR024047">
    <property type="entry name" value="MM3350-like_sf"/>
</dbReference>
<proteinExistence type="predicted"/>